<dbReference type="SMART" id="SM00382">
    <property type="entry name" value="AAA"/>
    <property type="match status" value="1"/>
</dbReference>
<dbReference type="InterPro" id="IPR018647">
    <property type="entry name" value="SLFN_3-like_DNA/RNA_helicase"/>
</dbReference>
<dbReference type="Gene3D" id="3.40.50.300">
    <property type="entry name" value="P-loop containing nucleotide triphosphate hydrolases"/>
    <property type="match status" value="1"/>
</dbReference>
<protein>
    <recommendedName>
        <fullName evidence="1">AAA+ ATPase domain-containing protein</fullName>
    </recommendedName>
</protein>
<dbReference type="Pfam" id="PF09848">
    <property type="entry name" value="SLFN-g3_helicase"/>
    <property type="match status" value="1"/>
</dbReference>
<dbReference type="CDD" id="cd00009">
    <property type="entry name" value="AAA"/>
    <property type="match status" value="1"/>
</dbReference>
<sequence>MSVWKSAVDLRWAIQEDYLIRDLADHVGIRYDPTVEHGEIGSWRRSLPALLNLLCDARLGHIQVFLEYQLPYCPRRVDALLCGVHPDTGQPSYVLIELKQWERAANLGNGLVRTEYRRHQPLLHPAEQVRRYCRHLVEFIPYLARKPMLVKGMAYLHNAYRTEAWELDDFEFDDFGQLYTADQMGDLVSDLWSLLDADPDTADAARLAASELESAVHAPARTLLKTAADSMAGRDDFVLLDEQQVAYELVLTAVKEADETKTKKVILVIGGPGSGKSAIAVSLLSALARRGRRALHATGSKALTETLRQEVAGGDERAAKVFTYFNEFGGAPENALDVLICDEAHRVRGHPEPPNSRSRRIPGQIDQLIDAAKVPVFLLDEHQVVRPGEIGSRDTIARIARAKGCDVQEVHLDGQFRCGGSSNYDEWVLRLLGLADDGPVVWSDLVKGTDDEYVVDAVESPYTLESWLRRQAENFSGTARMAAGFCWEWSDAVKRNGEYTLAEDVRIGGWRRPWNTKPGAKVAGVPSASLWASDPAGFGQVGCIYTAQGFEYDWSGVIFGGDLVVRDGQWVARREFSRDRPVKRANDVVFDRLVRNTYKVLLTRGMQGVCVYSVDDETNEFLRKYAR</sequence>
<gene>
    <name evidence="2" type="ORF">SAMN05421504_1031000</name>
</gene>
<dbReference type="Proteomes" id="UP000199515">
    <property type="component" value="Unassembled WGS sequence"/>
</dbReference>
<feature type="domain" description="AAA+ ATPase" evidence="1">
    <location>
        <begin position="262"/>
        <end position="389"/>
    </location>
</feature>
<proteinExistence type="predicted"/>
<evidence type="ECO:0000313" key="3">
    <source>
        <dbReference type="Proteomes" id="UP000199515"/>
    </source>
</evidence>
<dbReference type="SUPFAM" id="SSF52540">
    <property type="entry name" value="P-loop containing nucleoside triphosphate hydrolases"/>
    <property type="match status" value="1"/>
</dbReference>
<dbReference type="InterPro" id="IPR003593">
    <property type="entry name" value="AAA+_ATPase"/>
</dbReference>
<dbReference type="EMBL" id="FNON01000003">
    <property type="protein sequence ID" value="SDX82786.1"/>
    <property type="molecule type" value="Genomic_DNA"/>
</dbReference>
<reference evidence="2 3" key="1">
    <citation type="submission" date="2016-10" db="EMBL/GenBank/DDBJ databases">
        <authorList>
            <person name="de Groot N.N."/>
        </authorList>
    </citation>
    <scope>NUCLEOTIDE SEQUENCE [LARGE SCALE GENOMIC DNA]</scope>
    <source>
        <strain evidence="2 3">CPCC 202699</strain>
    </source>
</reference>
<accession>A0A1H3EVM6</accession>
<dbReference type="InterPro" id="IPR027417">
    <property type="entry name" value="P-loop_NTPase"/>
</dbReference>
<evidence type="ECO:0000259" key="1">
    <source>
        <dbReference type="SMART" id="SM00382"/>
    </source>
</evidence>
<name>A0A1H3EVM6_9PSEU</name>
<organism evidence="2 3">
    <name type="scientific">Amycolatopsis xylanica</name>
    <dbReference type="NCBI Taxonomy" id="589385"/>
    <lineage>
        <taxon>Bacteria</taxon>
        <taxon>Bacillati</taxon>
        <taxon>Actinomycetota</taxon>
        <taxon>Actinomycetes</taxon>
        <taxon>Pseudonocardiales</taxon>
        <taxon>Pseudonocardiaceae</taxon>
        <taxon>Amycolatopsis</taxon>
    </lineage>
</organism>
<evidence type="ECO:0000313" key="2">
    <source>
        <dbReference type="EMBL" id="SDX82786.1"/>
    </source>
</evidence>
<dbReference type="RefSeq" id="WP_245757377.1">
    <property type="nucleotide sequence ID" value="NZ_FNON01000003.1"/>
</dbReference>
<dbReference type="STRING" id="589385.SAMN05421504_1031000"/>
<keyword evidence="3" id="KW-1185">Reference proteome</keyword>
<dbReference type="AlphaFoldDB" id="A0A1H3EVM6"/>